<evidence type="ECO:0000313" key="3">
    <source>
        <dbReference type="Proteomes" id="UP000887458"/>
    </source>
</evidence>
<keyword evidence="3" id="KW-1185">Reference proteome</keyword>
<name>A0ABQ8JSQ2_DERPT</name>
<dbReference type="EMBL" id="NJHN03000017">
    <property type="protein sequence ID" value="KAH9425630.1"/>
    <property type="molecule type" value="Genomic_DNA"/>
</dbReference>
<gene>
    <name evidence="2" type="ORF">DERP_004844</name>
</gene>
<reference evidence="2 3" key="1">
    <citation type="journal article" date="2018" name="J. Allergy Clin. Immunol.">
        <title>High-quality assembly of Dermatophagoides pteronyssinus genome and transcriptome reveals a wide range of novel allergens.</title>
        <authorList>
            <person name="Liu X.Y."/>
            <person name="Yang K.Y."/>
            <person name="Wang M.Q."/>
            <person name="Kwok J.S."/>
            <person name="Zeng X."/>
            <person name="Yang Z."/>
            <person name="Xiao X.J."/>
            <person name="Lau C.P."/>
            <person name="Li Y."/>
            <person name="Huang Z.M."/>
            <person name="Ba J.G."/>
            <person name="Yim A.K."/>
            <person name="Ouyang C.Y."/>
            <person name="Ngai S.M."/>
            <person name="Chan T.F."/>
            <person name="Leung E.L."/>
            <person name="Liu L."/>
            <person name="Liu Z.G."/>
            <person name="Tsui S.K."/>
        </authorList>
    </citation>
    <scope>NUCLEOTIDE SEQUENCE [LARGE SCALE GENOMIC DNA]</scope>
    <source>
        <strain evidence="2">Derp</strain>
    </source>
</reference>
<accession>A0ABQ8JSQ2</accession>
<keyword evidence="1" id="KW-0472">Membrane</keyword>
<evidence type="ECO:0000256" key="1">
    <source>
        <dbReference type="SAM" id="Phobius"/>
    </source>
</evidence>
<dbReference type="Proteomes" id="UP000887458">
    <property type="component" value="Unassembled WGS sequence"/>
</dbReference>
<evidence type="ECO:0000313" key="2">
    <source>
        <dbReference type="EMBL" id="KAH9425630.1"/>
    </source>
</evidence>
<feature type="transmembrane region" description="Helical" evidence="1">
    <location>
        <begin position="82"/>
        <end position="99"/>
    </location>
</feature>
<protein>
    <submittedName>
        <fullName evidence="2">Uncharacterized protein</fullName>
    </submittedName>
</protein>
<comment type="caution">
    <text evidence="2">The sequence shown here is derived from an EMBL/GenBank/DDBJ whole genome shotgun (WGS) entry which is preliminary data.</text>
</comment>
<organism evidence="2 3">
    <name type="scientific">Dermatophagoides pteronyssinus</name>
    <name type="common">European house dust mite</name>
    <dbReference type="NCBI Taxonomy" id="6956"/>
    <lineage>
        <taxon>Eukaryota</taxon>
        <taxon>Metazoa</taxon>
        <taxon>Ecdysozoa</taxon>
        <taxon>Arthropoda</taxon>
        <taxon>Chelicerata</taxon>
        <taxon>Arachnida</taxon>
        <taxon>Acari</taxon>
        <taxon>Acariformes</taxon>
        <taxon>Sarcoptiformes</taxon>
        <taxon>Astigmata</taxon>
        <taxon>Psoroptidia</taxon>
        <taxon>Analgoidea</taxon>
        <taxon>Pyroglyphidae</taxon>
        <taxon>Dermatophagoidinae</taxon>
        <taxon>Dermatophagoides</taxon>
    </lineage>
</organism>
<feature type="transmembrane region" description="Helical" evidence="1">
    <location>
        <begin position="57"/>
        <end position="77"/>
    </location>
</feature>
<sequence length="122" mass="13090">MPYISQSSSIFSNSSSTISHARQFDYQILCIDSIVSSVFCCINHCNTSSSADISPSYILGIPLLICLLVSCVDCDFFISVDFALLVIVLAGIDFLSIFGNGGNLDAIDPVDCDCLLIDCLVC</sequence>
<reference evidence="2 3" key="2">
    <citation type="journal article" date="2022" name="Mol. Biol. Evol.">
        <title>Comparative Genomics Reveals Insights into the Divergent Evolution of Astigmatic Mites and Household Pest Adaptations.</title>
        <authorList>
            <person name="Xiong Q."/>
            <person name="Wan A.T."/>
            <person name="Liu X."/>
            <person name="Fung C.S."/>
            <person name="Xiao X."/>
            <person name="Malainual N."/>
            <person name="Hou J."/>
            <person name="Wang L."/>
            <person name="Wang M."/>
            <person name="Yang K.Y."/>
            <person name="Cui Y."/>
            <person name="Leung E.L."/>
            <person name="Nong W."/>
            <person name="Shin S.K."/>
            <person name="Au S.W."/>
            <person name="Jeong K.Y."/>
            <person name="Chew F.T."/>
            <person name="Hui J.H."/>
            <person name="Leung T.F."/>
            <person name="Tungtrongchitr A."/>
            <person name="Zhong N."/>
            <person name="Liu Z."/>
            <person name="Tsui S.K."/>
        </authorList>
    </citation>
    <scope>NUCLEOTIDE SEQUENCE [LARGE SCALE GENOMIC DNA]</scope>
    <source>
        <strain evidence="2">Derp</strain>
    </source>
</reference>
<proteinExistence type="predicted"/>
<keyword evidence="1" id="KW-0812">Transmembrane</keyword>
<keyword evidence="1" id="KW-1133">Transmembrane helix</keyword>